<dbReference type="InterPro" id="IPR029526">
    <property type="entry name" value="PGBD"/>
</dbReference>
<feature type="domain" description="PiggyBac transposable element-derived protein" evidence="2">
    <location>
        <begin position="2"/>
        <end position="146"/>
    </location>
</feature>
<accession>A0A812CAA5</accession>
<dbReference type="OrthoDB" id="6158906at2759"/>
<comment type="caution">
    <text evidence="3">The sequence shown here is derived from an EMBL/GenBank/DDBJ whole genome shotgun (WGS) entry which is preliminary data.</text>
</comment>
<reference evidence="3" key="1">
    <citation type="submission" date="2021-01" db="EMBL/GenBank/DDBJ databases">
        <authorList>
            <person name="Li R."/>
            <person name="Bekaert M."/>
        </authorList>
    </citation>
    <scope>NUCLEOTIDE SEQUENCE</scope>
    <source>
        <strain evidence="3">Farmed</strain>
    </source>
</reference>
<dbReference type="PANTHER" id="PTHR46599">
    <property type="entry name" value="PIGGYBAC TRANSPOSABLE ELEMENT-DERIVED PROTEIN 4"/>
    <property type="match status" value="1"/>
</dbReference>
<keyword evidence="4" id="KW-1185">Reference proteome</keyword>
<gene>
    <name evidence="3" type="ORF">SPHA_31190</name>
</gene>
<protein>
    <recommendedName>
        <fullName evidence="2">PiggyBac transposable element-derived protein domain-containing protein</fullName>
    </recommendedName>
</protein>
<evidence type="ECO:0000256" key="1">
    <source>
        <dbReference type="SAM" id="MobiDB-lite"/>
    </source>
</evidence>
<dbReference type="Proteomes" id="UP000597762">
    <property type="component" value="Unassembled WGS sequence"/>
</dbReference>
<sequence length="195" mass="21843">MYIPNKPAKYGIKIVMVKDVKSKYILSGIHYHGKQGTRSTDGQNLGHSFTKDLTQRYHNTKRNVTTDNWFTSVPLIQDMLHNCGMTLIGIVRGNKSEIAEEMKEKTTRAPGSSAFLFTKDMTLVSYVPNAPSSKKIVLLMSSMHRSAYEEFGSQLGTSTHFSSDSRDLESRMRSLEESSGPVPPSAVTHRIWKAV</sequence>
<dbReference type="AlphaFoldDB" id="A0A812CAA5"/>
<evidence type="ECO:0000313" key="4">
    <source>
        <dbReference type="Proteomes" id="UP000597762"/>
    </source>
</evidence>
<evidence type="ECO:0000313" key="3">
    <source>
        <dbReference type="EMBL" id="CAE1258351.1"/>
    </source>
</evidence>
<feature type="compositionally biased region" description="Basic and acidic residues" evidence="1">
    <location>
        <begin position="163"/>
        <end position="176"/>
    </location>
</feature>
<feature type="region of interest" description="Disordered" evidence="1">
    <location>
        <begin position="158"/>
        <end position="187"/>
    </location>
</feature>
<organism evidence="3 4">
    <name type="scientific">Acanthosepion pharaonis</name>
    <name type="common">Pharaoh cuttlefish</name>
    <name type="synonym">Sepia pharaonis</name>
    <dbReference type="NCBI Taxonomy" id="158019"/>
    <lineage>
        <taxon>Eukaryota</taxon>
        <taxon>Metazoa</taxon>
        <taxon>Spiralia</taxon>
        <taxon>Lophotrochozoa</taxon>
        <taxon>Mollusca</taxon>
        <taxon>Cephalopoda</taxon>
        <taxon>Coleoidea</taxon>
        <taxon>Decapodiformes</taxon>
        <taxon>Sepiida</taxon>
        <taxon>Sepiina</taxon>
        <taxon>Sepiidae</taxon>
        <taxon>Acanthosepion</taxon>
    </lineage>
</organism>
<name>A0A812CAA5_ACAPH</name>
<dbReference type="Pfam" id="PF13843">
    <property type="entry name" value="DDE_Tnp_1_7"/>
    <property type="match status" value="1"/>
</dbReference>
<evidence type="ECO:0000259" key="2">
    <source>
        <dbReference type="Pfam" id="PF13843"/>
    </source>
</evidence>
<proteinExistence type="predicted"/>
<dbReference type="PANTHER" id="PTHR46599:SF6">
    <property type="entry name" value="DUAL SPECIFICITY PHOSPHATASE 26"/>
    <property type="match status" value="1"/>
</dbReference>
<dbReference type="EMBL" id="CAHIKZ030001271">
    <property type="protein sequence ID" value="CAE1258351.1"/>
    <property type="molecule type" value="Genomic_DNA"/>
</dbReference>